<dbReference type="Proteomes" id="UP000078463">
    <property type="component" value="Chromosome"/>
</dbReference>
<dbReference type="InterPro" id="IPR007038">
    <property type="entry name" value="HupE_UreJ"/>
</dbReference>
<protein>
    <recommendedName>
        <fullName evidence="4">Urease accessory protein UreJ</fullName>
    </recommendedName>
</protein>
<feature type="transmembrane region" description="Helical" evidence="1">
    <location>
        <begin position="67"/>
        <end position="87"/>
    </location>
</feature>
<feature type="transmembrane region" description="Helical" evidence="1">
    <location>
        <begin position="154"/>
        <end position="174"/>
    </location>
</feature>
<gene>
    <name evidence="2" type="ORF">A8O14_08770</name>
</gene>
<keyword evidence="1" id="KW-1133">Transmembrane helix</keyword>
<dbReference type="STRING" id="1743168.A8O14_08770"/>
<dbReference type="OrthoDB" id="9808192at2"/>
<dbReference type="KEGG" id="pwu:A8O14_08770"/>
<feature type="transmembrane region" description="Helical" evidence="1">
    <location>
        <begin position="186"/>
        <end position="208"/>
    </location>
</feature>
<proteinExistence type="predicted"/>
<feature type="transmembrane region" description="Helical" evidence="1">
    <location>
        <begin position="118"/>
        <end position="134"/>
    </location>
</feature>
<evidence type="ECO:0000313" key="2">
    <source>
        <dbReference type="EMBL" id="ANJ00161.1"/>
    </source>
</evidence>
<evidence type="ECO:0008006" key="4">
    <source>
        <dbReference type="Google" id="ProtNLM"/>
    </source>
</evidence>
<organism evidence="2 3">
    <name type="scientific">Polynucleobacter wuianus</name>
    <dbReference type="NCBI Taxonomy" id="1743168"/>
    <lineage>
        <taxon>Bacteria</taxon>
        <taxon>Pseudomonadati</taxon>
        <taxon>Pseudomonadota</taxon>
        <taxon>Betaproteobacteria</taxon>
        <taxon>Burkholderiales</taxon>
        <taxon>Burkholderiaceae</taxon>
        <taxon>Polynucleobacter</taxon>
    </lineage>
</organism>
<feature type="transmembrane region" description="Helical" evidence="1">
    <location>
        <begin position="36"/>
        <end position="60"/>
    </location>
</feature>
<keyword evidence="1" id="KW-0472">Membrane</keyword>
<evidence type="ECO:0000313" key="3">
    <source>
        <dbReference type="Proteomes" id="UP000078463"/>
    </source>
</evidence>
<dbReference type="EMBL" id="CP015922">
    <property type="protein sequence ID" value="ANJ00161.1"/>
    <property type="molecule type" value="Genomic_DNA"/>
</dbReference>
<keyword evidence="3" id="KW-1185">Reference proteome</keyword>
<reference evidence="3" key="1">
    <citation type="submission" date="2016-05" db="EMBL/GenBank/DDBJ databases">
        <title>Polynucleobacter sp. QLW-P1FAT50C-4 genome.</title>
        <authorList>
            <person name="Hahn M.W."/>
        </authorList>
    </citation>
    <scope>NUCLEOTIDE SEQUENCE [LARGE SCALE GENOMIC DNA]</scope>
    <source>
        <strain evidence="3">QLW-P1FAT50C-4</strain>
    </source>
</reference>
<sequence length="210" mass="22332">MNIHMKKILLALGGLIGVLSSNLVYAHQGHETSVSFLAGLMHPFSGFDHFLVIVLVGFWSAFMLKKIWLGPCVFILGMCLGVFSGLSNLPLNIFEFGIAASVIAMGLLLLVQQQYSSKAILSLIGSFGIFHGFAHTELFSNGSFGTSLLLQDLAGLILATGILHLSGALLVKFLNEKTAIVAKITGFASVIYGWLLISQLSFAVLGGAST</sequence>
<keyword evidence="1" id="KW-0812">Transmembrane</keyword>
<dbReference type="RefSeq" id="WP_068949167.1">
    <property type="nucleotide sequence ID" value="NZ_CP015922.1"/>
</dbReference>
<feature type="transmembrane region" description="Helical" evidence="1">
    <location>
        <begin position="93"/>
        <end position="111"/>
    </location>
</feature>
<accession>A0A191UGZ6</accession>
<dbReference type="PIRSF" id="PIRSF016919">
    <property type="entry name" value="HupE_UreJ"/>
    <property type="match status" value="1"/>
</dbReference>
<dbReference type="Pfam" id="PF04955">
    <property type="entry name" value="HupE_UreJ"/>
    <property type="match status" value="1"/>
</dbReference>
<dbReference type="AlphaFoldDB" id="A0A191UGZ6"/>
<evidence type="ECO:0000256" key="1">
    <source>
        <dbReference type="SAM" id="Phobius"/>
    </source>
</evidence>
<name>A0A191UGZ6_9BURK</name>